<dbReference type="InterPro" id="IPR036942">
    <property type="entry name" value="Beta-barrel_TonB_sf"/>
</dbReference>
<sequence length="918" mass="101495">MRNFLSVFFLLVGTVAFAQKGTIAGKITDKDVNNEPMSFANIILKGTTIGTATDIDGNFELAVDPGNYTVEISFVGYETILVPVTVVANQTVTINRAMSTGSVKLEDVVLVQQVNKQKENALLLDQKNAVEIKQSIGAQELARKGVSDVATAVTKTTGITKQEGSGTIFVRGLGDRYNATTLNGLPLPSSDPERKNISLEIFGTDIVEFISIDKVYNSKIYGDFAGGNVDIVSKEHKGAGFLKFDIGGDVNSNALSNEDFRVQNGYNKSGFNDKSRPGGTLNNYNFSTLSSEQPTAVANSFGLTGGKSFNIGEVGKLSLFGTVSYDNDFAAKADGVARGGVNGAGVVFRNFPRFSEVTYSTNTTAMGNIGYKINSKNKINFNSLFINASSLSTQEYSGLIIDIADNGNGLLKRYKYDQNQLFVNQLLGEHKFTERIKLNWGGSFSTISGNQPDRVQNIFRQEANGFLLSNVSSADNHRYFQELTEDEIAFNAAVDYKIGKIEDGEYKGKITVGANARQKKREFEAVQYNLDINNDFVETIVDPNNLDTFFNQSNLNAGVFSLSTFRGNAQVPSALDPQFYNGDLNILAGYVNAEYQFGKLTGVFGLRVETLEQFVEWNTSVDPAGGDNTLDKFAFLPSLTLKYELNEKQNLRFGFSKTYTLPQFKERAFFVYEDAIEAKFGNPDLYESDEYNFDLKWELFPKADELISITGFGKLIQNPINEISVLSSTNDVSYANTGDQAYVAGAELELRKNIFSIGETNARKLSAGFNASYLYSHQDLDEDKVRRENRTVNLQADFTDDSSRLTGASDLLMNADITFSTDWNDKQGSFMTTLAYTYFSDRVYSLGTVQRGNQVDKSFGVLDWVTRTKLTKNFGINFIARNLLDPKIERVQENKSGDVTVLSYRKGMNFSLGMSYQF</sequence>
<organism evidence="8 9">
    <name type="scientific">Flavobacterium aurantiibacter</name>
    <dbReference type="NCBI Taxonomy" id="2023067"/>
    <lineage>
        <taxon>Bacteria</taxon>
        <taxon>Pseudomonadati</taxon>
        <taxon>Bacteroidota</taxon>
        <taxon>Flavobacteriia</taxon>
        <taxon>Flavobacteriales</taxon>
        <taxon>Flavobacteriaceae</taxon>
        <taxon>Flavobacterium</taxon>
    </lineage>
</organism>
<dbReference type="Gene3D" id="2.40.170.20">
    <property type="entry name" value="TonB-dependent receptor, beta-barrel domain"/>
    <property type="match status" value="1"/>
</dbReference>
<feature type="domain" description="TonB-dependent receptor-like beta-barrel" evidence="6">
    <location>
        <begin position="492"/>
        <end position="883"/>
    </location>
</feature>
<comment type="similarity">
    <text evidence="4">Belongs to the TonB-dependent receptor family.</text>
</comment>
<reference evidence="8 9" key="1">
    <citation type="submission" date="2017-07" db="EMBL/GenBank/DDBJ databases">
        <title>Flavobacterium cyanobacteriorum sp. nov., isolated from cyanobacterial aggregates in a eutrophic lake.</title>
        <authorList>
            <person name="Cai H."/>
        </authorList>
    </citation>
    <scope>NUCLEOTIDE SEQUENCE [LARGE SCALE GENOMIC DNA]</scope>
    <source>
        <strain evidence="8 9">TH167</strain>
    </source>
</reference>
<dbReference type="OrthoDB" id="9768470at2"/>
<keyword evidence="9" id="KW-1185">Reference proteome</keyword>
<dbReference type="Gene3D" id="2.60.40.1120">
    <property type="entry name" value="Carboxypeptidase-like, regulatory domain"/>
    <property type="match status" value="1"/>
</dbReference>
<accession>A0A255ZSE6</accession>
<dbReference type="EMBL" id="NOXX01000198">
    <property type="protein sequence ID" value="OYQ43795.1"/>
    <property type="molecule type" value="Genomic_DNA"/>
</dbReference>
<dbReference type="InterPro" id="IPR037066">
    <property type="entry name" value="Plug_dom_sf"/>
</dbReference>
<evidence type="ECO:0000256" key="4">
    <source>
        <dbReference type="RuleBase" id="RU003357"/>
    </source>
</evidence>
<keyword evidence="2 4" id="KW-0472">Membrane</keyword>
<dbReference type="AlphaFoldDB" id="A0A255ZSE6"/>
<comment type="subcellular location">
    <subcellularLocation>
        <location evidence="1 4">Cell outer membrane</location>
    </subcellularLocation>
</comment>
<dbReference type="InterPro" id="IPR000531">
    <property type="entry name" value="Beta-barrel_TonB"/>
</dbReference>
<dbReference type="Pfam" id="PF13715">
    <property type="entry name" value="CarbopepD_reg_2"/>
    <property type="match status" value="1"/>
</dbReference>
<dbReference type="SUPFAM" id="SSF49464">
    <property type="entry name" value="Carboxypeptidase regulatory domain-like"/>
    <property type="match status" value="1"/>
</dbReference>
<protein>
    <submittedName>
        <fullName evidence="8">TonB-dependent receptor</fullName>
    </submittedName>
</protein>
<evidence type="ECO:0000256" key="3">
    <source>
        <dbReference type="ARBA" id="ARBA00023237"/>
    </source>
</evidence>
<dbReference type="PANTHER" id="PTHR40980:SF5">
    <property type="entry name" value="TONB-DEPENDENT RECEPTOR"/>
    <property type="match status" value="1"/>
</dbReference>
<dbReference type="RefSeq" id="WP_094486428.1">
    <property type="nucleotide sequence ID" value="NZ_NOXX01000198.1"/>
</dbReference>
<dbReference type="PANTHER" id="PTHR40980">
    <property type="entry name" value="PLUG DOMAIN-CONTAINING PROTEIN"/>
    <property type="match status" value="1"/>
</dbReference>
<dbReference type="InterPro" id="IPR008969">
    <property type="entry name" value="CarboxyPept-like_regulatory"/>
</dbReference>
<dbReference type="SUPFAM" id="SSF56935">
    <property type="entry name" value="Porins"/>
    <property type="match status" value="1"/>
</dbReference>
<keyword evidence="4" id="KW-0798">TonB box</keyword>
<feature type="chain" id="PRO_5013350309" evidence="5">
    <location>
        <begin position="19"/>
        <end position="918"/>
    </location>
</feature>
<dbReference type="GO" id="GO:0009279">
    <property type="term" value="C:cell outer membrane"/>
    <property type="evidence" value="ECO:0007669"/>
    <property type="project" value="UniProtKB-SubCell"/>
</dbReference>
<proteinExistence type="inferred from homology"/>
<feature type="signal peptide" evidence="5">
    <location>
        <begin position="1"/>
        <end position="18"/>
    </location>
</feature>
<evidence type="ECO:0000259" key="6">
    <source>
        <dbReference type="Pfam" id="PF00593"/>
    </source>
</evidence>
<dbReference type="Pfam" id="PF00593">
    <property type="entry name" value="TonB_dep_Rec_b-barrel"/>
    <property type="match status" value="1"/>
</dbReference>
<keyword evidence="3" id="KW-0998">Cell outer membrane</keyword>
<evidence type="ECO:0000256" key="5">
    <source>
        <dbReference type="SAM" id="SignalP"/>
    </source>
</evidence>
<dbReference type="InterPro" id="IPR012910">
    <property type="entry name" value="Plug_dom"/>
</dbReference>
<feature type="domain" description="TonB-dependent receptor plug" evidence="7">
    <location>
        <begin position="130"/>
        <end position="227"/>
    </location>
</feature>
<dbReference type="Proteomes" id="UP000216035">
    <property type="component" value="Unassembled WGS sequence"/>
</dbReference>
<evidence type="ECO:0000256" key="1">
    <source>
        <dbReference type="ARBA" id="ARBA00004442"/>
    </source>
</evidence>
<evidence type="ECO:0000313" key="8">
    <source>
        <dbReference type="EMBL" id="OYQ43795.1"/>
    </source>
</evidence>
<comment type="caution">
    <text evidence="8">The sequence shown here is derived from an EMBL/GenBank/DDBJ whole genome shotgun (WGS) entry which is preliminary data.</text>
</comment>
<name>A0A255ZSE6_9FLAO</name>
<evidence type="ECO:0000259" key="7">
    <source>
        <dbReference type="Pfam" id="PF07715"/>
    </source>
</evidence>
<gene>
    <name evidence="8" type="ORF">CHX27_08925</name>
</gene>
<evidence type="ECO:0000256" key="2">
    <source>
        <dbReference type="ARBA" id="ARBA00023136"/>
    </source>
</evidence>
<keyword evidence="8" id="KW-0675">Receptor</keyword>
<keyword evidence="5" id="KW-0732">Signal</keyword>
<evidence type="ECO:0000313" key="9">
    <source>
        <dbReference type="Proteomes" id="UP000216035"/>
    </source>
</evidence>
<dbReference type="Gene3D" id="2.170.130.10">
    <property type="entry name" value="TonB-dependent receptor, plug domain"/>
    <property type="match status" value="1"/>
</dbReference>
<dbReference type="Pfam" id="PF07715">
    <property type="entry name" value="Plug"/>
    <property type="match status" value="1"/>
</dbReference>